<name>A0A0F4PS93_9GAMM</name>
<dbReference type="SUPFAM" id="SSF53822">
    <property type="entry name" value="Periplasmic binding protein-like I"/>
    <property type="match status" value="1"/>
</dbReference>
<comment type="caution">
    <text evidence="4">The sequence shown here is derived from an EMBL/GenBank/DDBJ whole genome shotgun (WGS) entry which is preliminary data.</text>
</comment>
<comment type="subcellular location">
    <subcellularLocation>
        <location evidence="1">Periplasm</location>
    </subcellularLocation>
</comment>
<feature type="domain" description="Periplasmic binding protein" evidence="3">
    <location>
        <begin position="18"/>
        <end position="291"/>
    </location>
</feature>
<dbReference type="PANTHER" id="PTHR30036">
    <property type="entry name" value="D-XYLOSE-BINDING PERIPLASMIC PROTEIN"/>
    <property type="match status" value="1"/>
</dbReference>
<dbReference type="PANTHER" id="PTHR30036:SF7">
    <property type="entry name" value="ABC TRANSPORTER PERIPLASMIC-BINDING PROTEIN YPHF"/>
    <property type="match status" value="1"/>
</dbReference>
<dbReference type="Proteomes" id="UP000033664">
    <property type="component" value="Unassembled WGS sequence"/>
</dbReference>
<evidence type="ECO:0000313" key="4">
    <source>
        <dbReference type="EMBL" id="KJZ01999.1"/>
    </source>
</evidence>
<dbReference type="Gene3D" id="3.40.50.2300">
    <property type="match status" value="2"/>
</dbReference>
<evidence type="ECO:0000256" key="1">
    <source>
        <dbReference type="ARBA" id="ARBA00004418"/>
    </source>
</evidence>
<comment type="similarity">
    <text evidence="2">Belongs to the bacterial solute-binding protein 2 family.</text>
</comment>
<dbReference type="AlphaFoldDB" id="A0A0F4PS93"/>
<reference evidence="4 5" key="1">
    <citation type="journal article" date="2015" name="BMC Genomics">
        <title>Genome mining reveals unlocked bioactive potential of marine Gram-negative bacteria.</title>
        <authorList>
            <person name="Machado H."/>
            <person name="Sonnenschein E.C."/>
            <person name="Melchiorsen J."/>
            <person name="Gram L."/>
        </authorList>
    </citation>
    <scope>NUCLEOTIDE SEQUENCE [LARGE SCALE GENOMIC DNA]</scope>
    <source>
        <strain evidence="4 5">S3137</strain>
    </source>
</reference>
<dbReference type="GO" id="GO:0055085">
    <property type="term" value="P:transmembrane transport"/>
    <property type="evidence" value="ECO:0007669"/>
    <property type="project" value="UniProtKB-ARBA"/>
</dbReference>
<dbReference type="EMBL" id="JXXZ01000002">
    <property type="protein sequence ID" value="KJZ01999.1"/>
    <property type="molecule type" value="Genomic_DNA"/>
</dbReference>
<dbReference type="eggNOG" id="COG1879">
    <property type="taxonomic scope" value="Bacteria"/>
</dbReference>
<dbReference type="GO" id="GO:0030288">
    <property type="term" value="C:outer membrane-bounded periplasmic space"/>
    <property type="evidence" value="ECO:0007669"/>
    <property type="project" value="TreeGrafter"/>
</dbReference>
<dbReference type="Pfam" id="PF13407">
    <property type="entry name" value="Peripla_BP_4"/>
    <property type="match status" value="1"/>
</dbReference>
<gene>
    <name evidence="4" type="ORF">TW72_02360</name>
</gene>
<dbReference type="InterPro" id="IPR028082">
    <property type="entry name" value="Peripla_BP_I"/>
</dbReference>
<accession>A0A0F4PS93</accession>
<evidence type="ECO:0000259" key="3">
    <source>
        <dbReference type="Pfam" id="PF13407"/>
    </source>
</evidence>
<sequence>MSALFAMLSFVAYGQYTFAVVGKTKNDSFYEQSFKGCQDFAQRQADLRCIYDGAYDYQDARTQALVVQDLVAQGVDGILVSTTDSQHLVNRALKKAQQQGIAVITFDSDLAPQHQAYRLAYVGTNNFDFGVALGEAAKQFKREHPQTLCIQSGHHTTPNLNKRIDGVRYALSGSTKRLNGENGWLEHPRCPLFTAGRRDDALKQLRTIISYPQPTIFVAVAGFAQFNPDYQQVMTEFKQQLAQKQRVIISADTETLQLQALASGLGTMNIGQNPYEMGRKGAQLLYDAVKHQHFPEQEQYYLPFHYCTPDNAQSCAKNH</sequence>
<proteinExistence type="inferred from homology"/>
<dbReference type="InterPro" id="IPR050555">
    <property type="entry name" value="Bact_Solute-Bind_Prot2"/>
</dbReference>
<keyword evidence="5" id="KW-1185">Reference proteome</keyword>
<dbReference type="InterPro" id="IPR025997">
    <property type="entry name" value="SBP_2_dom"/>
</dbReference>
<evidence type="ECO:0000256" key="2">
    <source>
        <dbReference type="ARBA" id="ARBA00007639"/>
    </source>
</evidence>
<protein>
    <submittedName>
        <fullName evidence="4">Sugar-binding protein</fullName>
    </submittedName>
</protein>
<dbReference type="PATRIC" id="fig|151081.8.peg.1649"/>
<organism evidence="4 5">
    <name type="scientific">Pseudoalteromonas ruthenica</name>
    <dbReference type="NCBI Taxonomy" id="151081"/>
    <lineage>
        <taxon>Bacteria</taxon>
        <taxon>Pseudomonadati</taxon>
        <taxon>Pseudomonadota</taxon>
        <taxon>Gammaproteobacteria</taxon>
        <taxon>Alteromonadales</taxon>
        <taxon>Pseudoalteromonadaceae</taxon>
        <taxon>Pseudoalteromonas</taxon>
    </lineage>
</organism>
<evidence type="ECO:0000313" key="5">
    <source>
        <dbReference type="Proteomes" id="UP000033664"/>
    </source>
</evidence>
<dbReference type="GO" id="GO:0030246">
    <property type="term" value="F:carbohydrate binding"/>
    <property type="evidence" value="ECO:0007669"/>
    <property type="project" value="TreeGrafter"/>
</dbReference>